<accession>R0JQK1</accession>
<keyword evidence="2 3" id="KW-0812">Transmembrane</keyword>
<evidence type="ECO:0000256" key="2">
    <source>
        <dbReference type="SAM" id="Phobius"/>
    </source>
</evidence>
<keyword evidence="2" id="KW-1133">Transmembrane helix</keyword>
<dbReference type="EMBL" id="KB743333">
    <property type="protein sequence ID" value="EOA99391.1"/>
    <property type="molecule type" value="Genomic_DNA"/>
</dbReference>
<feature type="region of interest" description="Disordered" evidence="1">
    <location>
        <begin position="125"/>
        <end position="159"/>
    </location>
</feature>
<dbReference type="Proteomes" id="UP000296049">
    <property type="component" value="Unassembled WGS sequence"/>
</dbReference>
<feature type="transmembrane region" description="Helical" evidence="2">
    <location>
        <begin position="675"/>
        <end position="697"/>
    </location>
</feature>
<keyword evidence="2" id="KW-0472">Membrane</keyword>
<reference evidence="4" key="1">
    <citation type="journal article" date="2013" name="Nat. Genet.">
        <title>The duck genome and transcriptome provide insight into an avian influenza virus reservoir species.</title>
        <authorList>
            <person name="Huang Y."/>
            <person name="Li Y."/>
            <person name="Burt D.W."/>
            <person name="Chen H."/>
            <person name="Zhang Y."/>
            <person name="Qian W."/>
            <person name="Kim H."/>
            <person name="Gan S."/>
            <person name="Zhao Y."/>
            <person name="Li J."/>
            <person name="Yi K."/>
            <person name="Feng H."/>
            <person name="Zhu P."/>
            <person name="Li B."/>
            <person name="Liu Q."/>
            <person name="Fairley S."/>
            <person name="Magor K.E."/>
            <person name="Du Z."/>
            <person name="Hu X."/>
            <person name="Goodman L."/>
            <person name="Tafer H."/>
            <person name="Vignal A."/>
            <person name="Lee T."/>
            <person name="Kim K.W."/>
            <person name="Sheng Z."/>
            <person name="An Y."/>
            <person name="Searle S."/>
            <person name="Herrero J."/>
            <person name="Groenen M.A."/>
            <person name="Crooijmans R.P."/>
            <person name="Faraut T."/>
            <person name="Cai Q."/>
            <person name="Webster R.G."/>
            <person name="Aldridge J.R."/>
            <person name="Warren W.C."/>
            <person name="Bartschat S."/>
            <person name="Kehr S."/>
            <person name="Marz M."/>
            <person name="Stadler P.F."/>
            <person name="Smith J."/>
            <person name="Kraus R.H."/>
            <person name="Zhao Y."/>
            <person name="Ren L."/>
            <person name="Fei J."/>
            <person name="Morisson M."/>
            <person name="Kaiser P."/>
            <person name="Griffin D.K."/>
            <person name="Rao M."/>
            <person name="Pitel F."/>
            <person name="Wang J."/>
            <person name="Li N."/>
        </authorList>
    </citation>
    <scope>NUCLEOTIDE SEQUENCE [LARGE SCALE GENOMIC DNA]</scope>
</reference>
<dbReference type="AlphaFoldDB" id="R0JQK1"/>
<proteinExistence type="predicted"/>
<feature type="transmembrane region" description="Helical" evidence="2">
    <location>
        <begin position="411"/>
        <end position="430"/>
    </location>
</feature>
<gene>
    <name evidence="3" type="ORF">Anapl_18431</name>
</gene>
<organism evidence="3 4">
    <name type="scientific">Anas platyrhynchos</name>
    <name type="common">Mallard</name>
    <name type="synonym">Anas boschas</name>
    <dbReference type="NCBI Taxonomy" id="8839"/>
    <lineage>
        <taxon>Eukaryota</taxon>
        <taxon>Metazoa</taxon>
        <taxon>Chordata</taxon>
        <taxon>Craniata</taxon>
        <taxon>Vertebrata</taxon>
        <taxon>Euteleostomi</taxon>
        <taxon>Archelosauria</taxon>
        <taxon>Archosauria</taxon>
        <taxon>Dinosauria</taxon>
        <taxon>Saurischia</taxon>
        <taxon>Theropoda</taxon>
        <taxon>Coelurosauria</taxon>
        <taxon>Aves</taxon>
        <taxon>Neognathae</taxon>
        <taxon>Galloanserae</taxon>
        <taxon>Anseriformes</taxon>
        <taxon>Anatidae</taxon>
        <taxon>Anatinae</taxon>
        <taxon>Anas</taxon>
    </lineage>
</organism>
<keyword evidence="4" id="KW-1185">Reference proteome</keyword>
<name>R0JQK1_ANAPL</name>
<sequence length="857" mass="96317">MGFKAVESKVQKKRKLWARMFEGLSLFSIGKENLIVCFQLLERELQYFLPERRALCWGTAACGACPPPLQKENQLPDSSRTELTANLSSLWVELLEKPWPGISSSTCFIPPARCAPVHNLAVARRPTRSRSSHSHNFASSVPCRSARRSSEHGWSDTDGAEVRWEQPSRFHMLQHPRQQPAEPTAGPALVVSSGTISELEQLLYALGRVVVKKGSRHDMGRALWESPIDFIKELGSGFRSDFHLTIRSPIMTALALASWQLVERGQRGLFREQLTELLLQPSFASRMLTDQQGQNVFALSRIKRDLCSAVPHHMKTLPYYSYDQPVIGYCQAHKPLHVNKGYDTMSREQAETTNLELSRDHSFIATIARKAFPLLFIQLFGEKWLRSEREDGAAHQAPSKHQIVLLKRSRYGMFAYDGIFMLIAVCLSAASRRAPKESCRLAEVSKIGQKRKRVIPNSVVAEPLCICKAALTSEAAGPAVEEGCKRAEHQVWDVLAKAASLRATGLRQKFACRLPAGTLLKAEVLATGFAAEDGSLRKLSTEVVYTQGELRVLHLPGAEMNVMAARAVLPKRNECVTGNCPRDECLQNRRVGRSCCIASVPLLKRVEGGAGRSTAVVTEGSARVPFHWYPEKWQSGGSEELMCTYPYLKISQELKRYRVIQLAVLKYMYWTSSPIYLFAVGFLATMVMISELVYKLVEIWLISLKYSNVKSIPYRREMLLMMLHLTCPPLTRRQDSEEKCFCNIFSMMENQEGRWQKIWKTWADKAFAVQLAETGAPSGPLKYGLLLKREQAVSKRTSRFNAAVDVGSEFSPRKALVLRKAPSTFKLRVNLALWLCAAKNLALVFSMKVSECRAGEL</sequence>
<evidence type="ECO:0000313" key="3">
    <source>
        <dbReference type="EMBL" id="EOA99391.1"/>
    </source>
</evidence>
<evidence type="ECO:0000313" key="4">
    <source>
        <dbReference type="Proteomes" id="UP000296049"/>
    </source>
</evidence>
<feature type="compositionally biased region" description="Basic and acidic residues" evidence="1">
    <location>
        <begin position="148"/>
        <end position="159"/>
    </location>
</feature>
<protein>
    <submittedName>
        <fullName evidence="3">Leucine-rich repeat transmembrane neuronal protein 4</fullName>
    </submittedName>
</protein>
<evidence type="ECO:0000256" key="1">
    <source>
        <dbReference type="SAM" id="MobiDB-lite"/>
    </source>
</evidence>